<dbReference type="SMART" id="SM00535">
    <property type="entry name" value="RIBOc"/>
    <property type="match status" value="1"/>
</dbReference>
<dbReference type="EMBL" id="LWDG02001264">
    <property type="protein sequence ID" value="KAE8258792.1"/>
    <property type="molecule type" value="Genomic_DNA"/>
</dbReference>
<dbReference type="GO" id="GO:0006396">
    <property type="term" value="P:RNA processing"/>
    <property type="evidence" value="ECO:0007669"/>
    <property type="project" value="InterPro"/>
</dbReference>
<dbReference type="PANTHER" id="PTHR14950">
    <property type="entry name" value="DICER-RELATED"/>
    <property type="match status" value="1"/>
</dbReference>
<accession>A0A8X7T187</accession>
<evidence type="ECO:0000313" key="3">
    <source>
        <dbReference type="EMBL" id="KAE8258792.1"/>
    </source>
</evidence>
<proteinExistence type="predicted"/>
<dbReference type="GO" id="GO:0004525">
    <property type="term" value="F:ribonuclease III activity"/>
    <property type="evidence" value="ECO:0007669"/>
    <property type="project" value="InterPro"/>
</dbReference>
<organism evidence="3 4">
    <name type="scientific">Tilletia walkeri</name>
    <dbReference type="NCBI Taxonomy" id="117179"/>
    <lineage>
        <taxon>Eukaryota</taxon>
        <taxon>Fungi</taxon>
        <taxon>Dikarya</taxon>
        <taxon>Basidiomycota</taxon>
        <taxon>Ustilaginomycotina</taxon>
        <taxon>Exobasidiomycetes</taxon>
        <taxon>Tilletiales</taxon>
        <taxon>Tilletiaceae</taxon>
        <taxon>Tilletia</taxon>
    </lineage>
</organism>
<dbReference type="InterPro" id="IPR000999">
    <property type="entry name" value="RNase_III_dom"/>
</dbReference>
<name>A0A8X7T187_9BASI</name>
<sequence length="266" mass="29711">MPTVLDRIHQSLCAQRCNEEIFKGKVAISHLIEALTPRLALQEHNYDRLEFLGDAFLKLLGRAFVFADGIEGPYHQSCDAFSRIIVNESLQRRCMDHKLHDFMMLQSFSYGAWVPPNFVNPKGGRATTELVNGRRGEGYLPSPKAYHTKFPISPKTRADLVEAAMGAGVMTNGIDGALHVARCLNITPYPIHSLGDTADMYHQKTSETIREKKLDTKIDSQVLKKLKGFLGYTFRSPHIALRVTHPSANFEGMLLSVKVSSTIRAA</sequence>
<reference evidence="3" key="1">
    <citation type="submission" date="2016-04" db="EMBL/GenBank/DDBJ databases">
        <authorList>
            <person name="Nguyen H.D."/>
            <person name="Samba Siva P."/>
            <person name="Cullis J."/>
            <person name="Levesque C.A."/>
            <person name="Hambleton S."/>
        </authorList>
    </citation>
    <scope>NUCLEOTIDE SEQUENCE</scope>
    <source>
        <strain evidence="3">DAOMC 236422</strain>
    </source>
</reference>
<keyword evidence="1" id="KW-0378">Hydrolase</keyword>
<dbReference type="CDD" id="cd00593">
    <property type="entry name" value="RIBOc"/>
    <property type="match status" value="1"/>
</dbReference>
<evidence type="ECO:0000313" key="4">
    <source>
        <dbReference type="Proteomes" id="UP000078113"/>
    </source>
</evidence>
<dbReference type="Pfam" id="PF00636">
    <property type="entry name" value="Ribonuclease_3"/>
    <property type="match status" value="1"/>
</dbReference>
<dbReference type="PROSITE" id="PS00517">
    <property type="entry name" value="RNASE_3_1"/>
    <property type="match status" value="1"/>
</dbReference>
<reference evidence="3" key="2">
    <citation type="journal article" date="2019" name="IMA Fungus">
        <title>Genome sequencing and comparison of five Tilletia species to identify candidate genes for the detection of regulated species infecting wheat.</title>
        <authorList>
            <person name="Nguyen H.D.T."/>
            <person name="Sultana T."/>
            <person name="Kesanakurti P."/>
            <person name="Hambleton S."/>
        </authorList>
    </citation>
    <scope>NUCLEOTIDE SEQUENCE</scope>
    <source>
        <strain evidence="3">DAOMC 236422</strain>
    </source>
</reference>
<dbReference type="InterPro" id="IPR036389">
    <property type="entry name" value="RNase_III_sf"/>
</dbReference>
<dbReference type="Proteomes" id="UP000078113">
    <property type="component" value="Unassembled WGS sequence"/>
</dbReference>
<gene>
    <name evidence="3" type="ORF">A4X09_0g7844</name>
</gene>
<evidence type="ECO:0000259" key="2">
    <source>
        <dbReference type="PROSITE" id="PS50142"/>
    </source>
</evidence>
<keyword evidence="4" id="KW-1185">Reference proteome</keyword>
<dbReference type="AlphaFoldDB" id="A0A8X7T187"/>
<dbReference type="PROSITE" id="PS50142">
    <property type="entry name" value="RNASE_3_2"/>
    <property type="match status" value="1"/>
</dbReference>
<feature type="domain" description="RNase III" evidence="2">
    <location>
        <begin position="31"/>
        <end position="173"/>
    </location>
</feature>
<dbReference type="Gene3D" id="1.10.1520.10">
    <property type="entry name" value="Ribonuclease III domain"/>
    <property type="match status" value="1"/>
</dbReference>
<comment type="caution">
    <text evidence="3">The sequence shown here is derived from an EMBL/GenBank/DDBJ whole genome shotgun (WGS) entry which is preliminary data.</text>
</comment>
<protein>
    <recommendedName>
        <fullName evidence="2">RNase III domain-containing protein</fullName>
    </recommendedName>
</protein>
<dbReference type="SUPFAM" id="SSF69065">
    <property type="entry name" value="RNase III domain-like"/>
    <property type="match status" value="1"/>
</dbReference>
<evidence type="ECO:0000256" key="1">
    <source>
        <dbReference type="ARBA" id="ARBA00022801"/>
    </source>
</evidence>